<dbReference type="InterPro" id="IPR016152">
    <property type="entry name" value="PTrfase/Anion_transptr"/>
</dbReference>
<sequence>MAILGLVNIVMLLLSPADQPDEHLASMECIFRYLQRDNFRRFIRQAETEKEIGELIR</sequence>
<name>A0A0F8YUH4_9ZZZZ</name>
<dbReference type="EMBL" id="LAZR01051454">
    <property type="protein sequence ID" value="KKK85128.1"/>
    <property type="molecule type" value="Genomic_DNA"/>
</dbReference>
<dbReference type="InterPro" id="IPR002178">
    <property type="entry name" value="PTS_EIIA_type-2_dom"/>
</dbReference>
<dbReference type="Gene3D" id="3.40.930.10">
    <property type="entry name" value="Mannitol-specific EII, Chain A"/>
    <property type="match status" value="1"/>
</dbReference>
<accession>A0A0F8YUH4</accession>
<dbReference type="AlphaFoldDB" id="A0A0F8YUH4"/>
<gene>
    <name evidence="2" type="ORF">LCGC14_2776440</name>
</gene>
<evidence type="ECO:0000259" key="1">
    <source>
        <dbReference type="PROSITE" id="PS51094"/>
    </source>
</evidence>
<comment type="caution">
    <text evidence="2">The sequence shown here is derived from an EMBL/GenBank/DDBJ whole genome shotgun (WGS) entry which is preliminary data.</text>
</comment>
<evidence type="ECO:0000313" key="2">
    <source>
        <dbReference type="EMBL" id="KKK85128.1"/>
    </source>
</evidence>
<feature type="non-terminal residue" evidence="2">
    <location>
        <position position="57"/>
    </location>
</feature>
<proteinExistence type="predicted"/>
<dbReference type="SUPFAM" id="SSF55804">
    <property type="entry name" value="Phoshotransferase/anion transport protein"/>
    <property type="match status" value="1"/>
</dbReference>
<feature type="domain" description="PTS EIIA type-2" evidence="1">
    <location>
        <begin position="1"/>
        <end position="57"/>
    </location>
</feature>
<reference evidence="2" key="1">
    <citation type="journal article" date="2015" name="Nature">
        <title>Complex archaea that bridge the gap between prokaryotes and eukaryotes.</title>
        <authorList>
            <person name="Spang A."/>
            <person name="Saw J.H."/>
            <person name="Jorgensen S.L."/>
            <person name="Zaremba-Niedzwiedzka K."/>
            <person name="Martijn J."/>
            <person name="Lind A.E."/>
            <person name="van Eijk R."/>
            <person name="Schleper C."/>
            <person name="Guy L."/>
            <person name="Ettema T.J."/>
        </authorList>
    </citation>
    <scope>NUCLEOTIDE SEQUENCE</scope>
</reference>
<organism evidence="2">
    <name type="scientific">marine sediment metagenome</name>
    <dbReference type="NCBI Taxonomy" id="412755"/>
    <lineage>
        <taxon>unclassified sequences</taxon>
        <taxon>metagenomes</taxon>
        <taxon>ecological metagenomes</taxon>
    </lineage>
</organism>
<dbReference type="PROSITE" id="PS51094">
    <property type="entry name" value="PTS_EIIA_TYPE_2"/>
    <property type="match status" value="1"/>
</dbReference>
<protein>
    <recommendedName>
        <fullName evidence="1">PTS EIIA type-2 domain-containing protein</fullName>
    </recommendedName>
</protein>